<feature type="chain" id="PRO_5009583093" evidence="1">
    <location>
        <begin position="19"/>
        <end position="369"/>
    </location>
</feature>
<protein>
    <submittedName>
        <fullName evidence="2">Uncharacterized protein</fullName>
    </submittedName>
</protein>
<gene>
    <name evidence="2" type="ORF">A2932_01070</name>
</gene>
<dbReference type="PROSITE" id="PS51257">
    <property type="entry name" value="PROKAR_LIPOPROTEIN"/>
    <property type="match status" value="1"/>
</dbReference>
<evidence type="ECO:0000313" key="3">
    <source>
        <dbReference type="Proteomes" id="UP000179153"/>
    </source>
</evidence>
<accession>A0A1G2HF05</accession>
<evidence type="ECO:0000256" key="1">
    <source>
        <dbReference type="SAM" id="SignalP"/>
    </source>
</evidence>
<dbReference type="EMBL" id="MHOI01000031">
    <property type="protein sequence ID" value="OGZ61054.1"/>
    <property type="molecule type" value="Genomic_DNA"/>
</dbReference>
<dbReference type="STRING" id="1802163.A2932_01070"/>
<proteinExistence type="predicted"/>
<dbReference type="Proteomes" id="UP000179153">
    <property type="component" value="Unassembled WGS sequence"/>
</dbReference>
<comment type="caution">
    <text evidence="2">The sequence shown here is derived from an EMBL/GenBank/DDBJ whole genome shotgun (WGS) entry which is preliminary data.</text>
</comment>
<name>A0A1G2HF05_9BACT</name>
<keyword evidence="1" id="KW-0732">Signal</keyword>
<reference evidence="2 3" key="1">
    <citation type="journal article" date="2016" name="Nat. Commun.">
        <title>Thousands of microbial genomes shed light on interconnected biogeochemical processes in an aquifer system.</title>
        <authorList>
            <person name="Anantharaman K."/>
            <person name="Brown C.T."/>
            <person name="Hug L.A."/>
            <person name="Sharon I."/>
            <person name="Castelle C.J."/>
            <person name="Probst A.J."/>
            <person name="Thomas B.C."/>
            <person name="Singh A."/>
            <person name="Wilkins M.J."/>
            <person name="Karaoz U."/>
            <person name="Brodie E.L."/>
            <person name="Williams K.H."/>
            <person name="Hubbard S.S."/>
            <person name="Banfield J.F."/>
        </authorList>
    </citation>
    <scope>NUCLEOTIDE SEQUENCE [LARGE SCALE GENOMIC DNA]</scope>
</reference>
<feature type="signal peptide" evidence="1">
    <location>
        <begin position="1"/>
        <end position="18"/>
    </location>
</feature>
<dbReference type="AlphaFoldDB" id="A0A1G2HF05"/>
<sequence length="369" mass="40346">MRRVLFASALLLALLAGACSSLGLGNDDSSQPAESGASCDLPRRVPLSDEAREAVFSFTRQIRVEATFYLDEEDFAGISKDVFQHQTGEDFPDIINSKFDEKTQLYAITAPPHFYSGIVTSDYVFTSINVLNPGLNPPLLTAIPIGKLYQDPARRNRIKLRITLLPDPNRDASIYSYPYAVTPAGEELLFEGPLSSQDPTVEGRETTHYVNNTLGFISFRRTIRTGIAADLPSDLPFWKGGNITNKFLDGRAVYYLRSEPCGLSFEGGGITNLGRITTSPGFIPSPVPDWFFMQGSIGDSNIGAPVIMLDLNGKPILLGIIVGRHPQNSDTVFQITDDNPFRGVSFESIVNHTMAQTLDSADEIFGAVP</sequence>
<evidence type="ECO:0000313" key="2">
    <source>
        <dbReference type="EMBL" id="OGZ61054.1"/>
    </source>
</evidence>
<organism evidence="2 3">
    <name type="scientific">Candidatus Spechtbacteria bacterium RIFCSPLOWO2_01_FULL_46_10</name>
    <dbReference type="NCBI Taxonomy" id="1802163"/>
    <lineage>
        <taxon>Bacteria</taxon>
        <taxon>Candidatus Spechtiibacteriota</taxon>
    </lineage>
</organism>